<evidence type="ECO:0000313" key="3">
    <source>
        <dbReference type="Proteomes" id="UP000499080"/>
    </source>
</evidence>
<reference evidence="2 3" key="1">
    <citation type="journal article" date="2019" name="Sci. Rep.">
        <title>Orb-weaving spider Araneus ventricosus genome elucidates the spidroin gene catalogue.</title>
        <authorList>
            <person name="Kono N."/>
            <person name="Nakamura H."/>
            <person name="Ohtoshi R."/>
            <person name="Moran D.A.P."/>
            <person name="Shinohara A."/>
            <person name="Yoshida Y."/>
            <person name="Fujiwara M."/>
            <person name="Mori M."/>
            <person name="Tomita M."/>
            <person name="Arakawa K."/>
        </authorList>
    </citation>
    <scope>NUCLEOTIDE SEQUENCE [LARGE SCALE GENOMIC DNA]</scope>
</reference>
<name>A0A4Y2EKT7_ARAVE</name>
<feature type="transmembrane region" description="Helical" evidence="1">
    <location>
        <begin position="85"/>
        <end position="104"/>
    </location>
</feature>
<keyword evidence="1" id="KW-1133">Transmembrane helix</keyword>
<organism evidence="2 3">
    <name type="scientific">Araneus ventricosus</name>
    <name type="common">Orbweaver spider</name>
    <name type="synonym">Epeira ventricosa</name>
    <dbReference type="NCBI Taxonomy" id="182803"/>
    <lineage>
        <taxon>Eukaryota</taxon>
        <taxon>Metazoa</taxon>
        <taxon>Ecdysozoa</taxon>
        <taxon>Arthropoda</taxon>
        <taxon>Chelicerata</taxon>
        <taxon>Arachnida</taxon>
        <taxon>Araneae</taxon>
        <taxon>Araneomorphae</taxon>
        <taxon>Entelegynae</taxon>
        <taxon>Araneoidea</taxon>
        <taxon>Araneidae</taxon>
        <taxon>Araneus</taxon>
    </lineage>
</organism>
<keyword evidence="1" id="KW-0812">Transmembrane</keyword>
<gene>
    <name evidence="2" type="ORF">AVEN_70131_1</name>
</gene>
<accession>A0A4Y2EKT7</accession>
<proteinExistence type="predicted"/>
<dbReference type="AlphaFoldDB" id="A0A4Y2EKT7"/>
<evidence type="ECO:0000313" key="2">
    <source>
        <dbReference type="EMBL" id="GBM28535.1"/>
    </source>
</evidence>
<keyword evidence="1" id="KW-0472">Membrane</keyword>
<dbReference type="Proteomes" id="UP000499080">
    <property type="component" value="Unassembled WGS sequence"/>
</dbReference>
<comment type="caution">
    <text evidence="2">The sequence shown here is derived from an EMBL/GenBank/DDBJ whole genome shotgun (WGS) entry which is preliminary data.</text>
</comment>
<protein>
    <submittedName>
        <fullName evidence="2">Uncharacterized protein</fullName>
    </submittedName>
</protein>
<evidence type="ECO:0000256" key="1">
    <source>
        <dbReference type="SAM" id="Phobius"/>
    </source>
</evidence>
<sequence length="132" mass="14884">MIYYAYDLTCNRSTLAADFQWNRVLLLEPSDPETEILPLGGGTSSLRRVGFHKIKGDSIVSTSSRIVNTFKNNLHQICRRRIDRFAAAGVYCVTGGLAVFLMRINTCLRYISRVESSVRLDAPGLQKRMKVI</sequence>
<keyword evidence="3" id="KW-1185">Reference proteome</keyword>
<dbReference type="EMBL" id="BGPR01000613">
    <property type="protein sequence ID" value="GBM28535.1"/>
    <property type="molecule type" value="Genomic_DNA"/>
</dbReference>